<gene>
    <name evidence="2" type="ORF">AVEN_51646_1</name>
</gene>
<evidence type="ECO:0000313" key="2">
    <source>
        <dbReference type="EMBL" id="GBN30244.1"/>
    </source>
</evidence>
<organism evidence="2 3">
    <name type="scientific">Araneus ventricosus</name>
    <name type="common">Orbweaver spider</name>
    <name type="synonym">Epeira ventricosa</name>
    <dbReference type="NCBI Taxonomy" id="182803"/>
    <lineage>
        <taxon>Eukaryota</taxon>
        <taxon>Metazoa</taxon>
        <taxon>Ecdysozoa</taxon>
        <taxon>Arthropoda</taxon>
        <taxon>Chelicerata</taxon>
        <taxon>Arachnida</taxon>
        <taxon>Araneae</taxon>
        <taxon>Araneomorphae</taxon>
        <taxon>Entelegynae</taxon>
        <taxon>Araneoidea</taxon>
        <taxon>Araneidae</taxon>
        <taxon>Araneus</taxon>
    </lineage>
</organism>
<accession>A0A4Y2MV93</accession>
<dbReference type="EMBL" id="BGPR01007886">
    <property type="protein sequence ID" value="GBN30244.1"/>
    <property type="molecule type" value="Genomic_DNA"/>
</dbReference>
<proteinExistence type="predicted"/>
<feature type="signal peptide" evidence="1">
    <location>
        <begin position="1"/>
        <end position="20"/>
    </location>
</feature>
<keyword evidence="3" id="KW-1185">Reference proteome</keyword>
<sequence length="88" mass="9615">MSVLLAKAFSSLEVFIALNAYCDVWPPPTADIDLRLGVCVPRALEIHLNNRHLPLPFMLTVLQAPGISPPLLTGYCLSLPNFHLPIAP</sequence>
<keyword evidence="1" id="KW-0732">Signal</keyword>
<evidence type="ECO:0008006" key="4">
    <source>
        <dbReference type="Google" id="ProtNLM"/>
    </source>
</evidence>
<feature type="chain" id="PRO_5021398968" description="Secreted protein" evidence="1">
    <location>
        <begin position="21"/>
        <end position="88"/>
    </location>
</feature>
<dbReference type="Proteomes" id="UP000499080">
    <property type="component" value="Unassembled WGS sequence"/>
</dbReference>
<dbReference type="AlphaFoldDB" id="A0A4Y2MV93"/>
<reference evidence="2 3" key="1">
    <citation type="journal article" date="2019" name="Sci. Rep.">
        <title>Orb-weaving spider Araneus ventricosus genome elucidates the spidroin gene catalogue.</title>
        <authorList>
            <person name="Kono N."/>
            <person name="Nakamura H."/>
            <person name="Ohtoshi R."/>
            <person name="Moran D.A.P."/>
            <person name="Shinohara A."/>
            <person name="Yoshida Y."/>
            <person name="Fujiwara M."/>
            <person name="Mori M."/>
            <person name="Tomita M."/>
            <person name="Arakawa K."/>
        </authorList>
    </citation>
    <scope>NUCLEOTIDE SEQUENCE [LARGE SCALE GENOMIC DNA]</scope>
</reference>
<evidence type="ECO:0000256" key="1">
    <source>
        <dbReference type="SAM" id="SignalP"/>
    </source>
</evidence>
<comment type="caution">
    <text evidence="2">The sequence shown here is derived from an EMBL/GenBank/DDBJ whole genome shotgun (WGS) entry which is preliminary data.</text>
</comment>
<evidence type="ECO:0000313" key="3">
    <source>
        <dbReference type="Proteomes" id="UP000499080"/>
    </source>
</evidence>
<protein>
    <recommendedName>
        <fullName evidence="4">Secreted protein</fullName>
    </recommendedName>
</protein>
<name>A0A4Y2MV93_ARAVE</name>